<evidence type="ECO:0000256" key="5">
    <source>
        <dbReference type="ARBA" id="ARBA00022989"/>
    </source>
</evidence>
<feature type="transmembrane region" description="Helical" evidence="7">
    <location>
        <begin position="265"/>
        <end position="286"/>
    </location>
</feature>
<dbReference type="InterPro" id="IPR017871">
    <property type="entry name" value="ABC_transporter-like_CS"/>
</dbReference>
<sequence length="627" mass="67386">MSGMQGSGAAWRHLRSDRSLVHTRIERGTVRRVVGFARPHRRLITVFLLLTVIDSCLVVVSPLLAKHIIDDGIVGGDAGLVTVLALAMAGVALLGAVLSVGEGWLSSRIGEGLIFDLRTRVFGHVQRQSLAFFTRTQTGALVSRLNNDVIGAQRAFTSTLSSTVASTISVIVVGIAMLALSWQVTLLCLAIFPLMLLVSRWVSSRLAGLTRQQMDGNADMGNAMTERFNVGGAMLLKLFGRREEEDEVFAHKAAYVRDLGVRISLLTRIFAASMMAVPALATALVYGVGGHLAVDKTLTVGTLIALATLLLRLLGPLQSLSNVRIDVMTALVSFERVFEVLDLPSLIEEKPDAVVLPRSAARLEFDHVGFGYPRADEISLASLETVARKESREGGPVLNDISLVAEPGQMVALVGPSGAGKTTITHLVARLYDARTGVVRVGGHDVRDVTLQSLEDVVGYVTQDAHMFHDTIRANLLYARPGASDQEVWAALEAGQIATLIRSLPDGLDTVVGDRGYRLSGGERQRLAIARLLLKAPAIVVLDEATAHLDSESEVAVQRALDAALDGRTSLVIAHRLSTVRNADQILVVDRGRIVQRGTHASLLAEGGLYADLYRTQFVEDLPPATV</sequence>
<dbReference type="SUPFAM" id="SSF90123">
    <property type="entry name" value="ABC transporter transmembrane region"/>
    <property type="match status" value="1"/>
</dbReference>
<keyword evidence="5 7" id="KW-1133">Transmembrane helix</keyword>
<dbReference type="InterPro" id="IPR027417">
    <property type="entry name" value="P-loop_NTPase"/>
</dbReference>
<dbReference type="InterPro" id="IPR011527">
    <property type="entry name" value="ABC1_TM_dom"/>
</dbReference>
<feature type="domain" description="ABC transporter" evidence="8">
    <location>
        <begin position="381"/>
        <end position="616"/>
    </location>
</feature>
<comment type="caution">
    <text evidence="10">The sequence shown here is derived from an EMBL/GenBank/DDBJ whole genome shotgun (WGS) entry which is preliminary data.</text>
</comment>
<accession>A0ABP8Y0F3</accession>
<dbReference type="Pfam" id="PF00664">
    <property type="entry name" value="ABC_membrane"/>
    <property type="match status" value="1"/>
</dbReference>
<keyword evidence="3" id="KW-0547">Nucleotide-binding</keyword>
<evidence type="ECO:0000313" key="11">
    <source>
        <dbReference type="Proteomes" id="UP001499974"/>
    </source>
</evidence>
<dbReference type="PROSITE" id="PS00211">
    <property type="entry name" value="ABC_TRANSPORTER_1"/>
    <property type="match status" value="1"/>
</dbReference>
<dbReference type="SMART" id="SM00382">
    <property type="entry name" value="AAA"/>
    <property type="match status" value="1"/>
</dbReference>
<evidence type="ECO:0000259" key="8">
    <source>
        <dbReference type="PROSITE" id="PS50893"/>
    </source>
</evidence>
<name>A0ABP8Y0F3_9ACTN</name>
<dbReference type="Gene3D" id="1.20.1560.10">
    <property type="entry name" value="ABC transporter type 1, transmembrane domain"/>
    <property type="match status" value="1"/>
</dbReference>
<dbReference type="InterPro" id="IPR036640">
    <property type="entry name" value="ABC1_TM_sf"/>
</dbReference>
<dbReference type="GO" id="GO:0005524">
    <property type="term" value="F:ATP binding"/>
    <property type="evidence" value="ECO:0007669"/>
    <property type="project" value="UniProtKB-KW"/>
</dbReference>
<dbReference type="PANTHER" id="PTHR43394:SF1">
    <property type="entry name" value="ATP-BINDING CASSETTE SUB-FAMILY B MEMBER 10, MITOCHONDRIAL"/>
    <property type="match status" value="1"/>
</dbReference>
<dbReference type="PROSITE" id="PS50929">
    <property type="entry name" value="ABC_TM1F"/>
    <property type="match status" value="1"/>
</dbReference>
<evidence type="ECO:0000256" key="7">
    <source>
        <dbReference type="SAM" id="Phobius"/>
    </source>
</evidence>
<keyword evidence="11" id="KW-1185">Reference proteome</keyword>
<protein>
    <submittedName>
        <fullName evidence="10">ABC transporter ATP-binding protein</fullName>
    </submittedName>
</protein>
<dbReference type="CDD" id="cd18550">
    <property type="entry name" value="ABC_6TM_exporter_like"/>
    <property type="match status" value="1"/>
</dbReference>
<evidence type="ECO:0000256" key="2">
    <source>
        <dbReference type="ARBA" id="ARBA00022692"/>
    </source>
</evidence>
<gene>
    <name evidence="10" type="ORF">GCM10023349_40950</name>
</gene>
<dbReference type="InterPro" id="IPR003593">
    <property type="entry name" value="AAA+_ATPase"/>
</dbReference>
<evidence type="ECO:0000256" key="6">
    <source>
        <dbReference type="ARBA" id="ARBA00023136"/>
    </source>
</evidence>
<dbReference type="Pfam" id="PF00005">
    <property type="entry name" value="ABC_tran"/>
    <property type="match status" value="1"/>
</dbReference>
<comment type="subcellular location">
    <subcellularLocation>
        <location evidence="1">Cell membrane</location>
        <topology evidence="1">Multi-pass membrane protein</topology>
    </subcellularLocation>
</comment>
<organism evidence="10 11">
    <name type="scientific">Nocardioides conyzicola</name>
    <dbReference type="NCBI Taxonomy" id="1651781"/>
    <lineage>
        <taxon>Bacteria</taxon>
        <taxon>Bacillati</taxon>
        <taxon>Actinomycetota</taxon>
        <taxon>Actinomycetes</taxon>
        <taxon>Propionibacteriales</taxon>
        <taxon>Nocardioidaceae</taxon>
        <taxon>Nocardioides</taxon>
    </lineage>
</organism>
<feature type="transmembrane region" description="Helical" evidence="7">
    <location>
        <begin position="168"/>
        <end position="198"/>
    </location>
</feature>
<dbReference type="InterPro" id="IPR039421">
    <property type="entry name" value="Type_1_exporter"/>
</dbReference>
<keyword evidence="4 10" id="KW-0067">ATP-binding</keyword>
<dbReference type="PROSITE" id="PS50893">
    <property type="entry name" value="ABC_TRANSPORTER_2"/>
    <property type="match status" value="1"/>
</dbReference>
<keyword evidence="6 7" id="KW-0472">Membrane</keyword>
<proteinExistence type="predicted"/>
<evidence type="ECO:0000256" key="3">
    <source>
        <dbReference type="ARBA" id="ARBA00022741"/>
    </source>
</evidence>
<feature type="transmembrane region" description="Helical" evidence="7">
    <location>
        <begin position="77"/>
        <end position="98"/>
    </location>
</feature>
<dbReference type="RefSeq" id="WP_345523476.1">
    <property type="nucleotide sequence ID" value="NZ_BAABKM010000004.1"/>
</dbReference>
<feature type="domain" description="ABC transmembrane type-1" evidence="9">
    <location>
        <begin position="48"/>
        <end position="329"/>
    </location>
</feature>
<dbReference type="EMBL" id="BAABKM010000004">
    <property type="protein sequence ID" value="GAA4716916.1"/>
    <property type="molecule type" value="Genomic_DNA"/>
</dbReference>
<dbReference type="Proteomes" id="UP001499974">
    <property type="component" value="Unassembled WGS sequence"/>
</dbReference>
<reference evidence="11" key="1">
    <citation type="journal article" date="2019" name="Int. J. Syst. Evol. Microbiol.">
        <title>The Global Catalogue of Microorganisms (GCM) 10K type strain sequencing project: providing services to taxonomists for standard genome sequencing and annotation.</title>
        <authorList>
            <consortium name="The Broad Institute Genomics Platform"/>
            <consortium name="The Broad Institute Genome Sequencing Center for Infectious Disease"/>
            <person name="Wu L."/>
            <person name="Ma J."/>
        </authorList>
    </citation>
    <scope>NUCLEOTIDE SEQUENCE [LARGE SCALE GENOMIC DNA]</scope>
    <source>
        <strain evidence="11">JCM 18531</strain>
    </source>
</reference>
<dbReference type="PANTHER" id="PTHR43394">
    <property type="entry name" value="ATP-DEPENDENT PERMEASE MDL1, MITOCHONDRIAL"/>
    <property type="match status" value="1"/>
</dbReference>
<evidence type="ECO:0000256" key="1">
    <source>
        <dbReference type="ARBA" id="ARBA00004651"/>
    </source>
</evidence>
<evidence type="ECO:0000313" key="10">
    <source>
        <dbReference type="EMBL" id="GAA4716916.1"/>
    </source>
</evidence>
<evidence type="ECO:0000256" key="4">
    <source>
        <dbReference type="ARBA" id="ARBA00022840"/>
    </source>
</evidence>
<evidence type="ECO:0000259" key="9">
    <source>
        <dbReference type="PROSITE" id="PS50929"/>
    </source>
</evidence>
<feature type="transmembrane region" description="Helical" evidence="7">
    <location>
        <begin position="43"/>
        <end position="65"/>
    </location>
</feature>
<dbReference type="SUPFAM" id="SSF52540">
    <property type="entry name" value="P-loop containing nucleoside triphosphate hydrolases"/>
    <property type="match status" value="1"/>
</dbReference>
<feature type="transmembrane region" description="Helical" evidence="7">
    <location>
        <begin position="298"/>
        <end position="315"/>
    </location>
</feature>
<dbReference type="InterPro" id="IPR003439">
    <property type="entry name" value="ABC_transporter-like_ATP-bd"/>
</dbReference>
<dbReference type="Gene3D" id="3.40.50.300">
    <property type="entry name" value="P-loop containing nucleotide triphosphate hydrolases"/>
    <property type="match status" value="1"/>
</dbReference>
<keyword evidence="2 7" id="KW-0812">Transmembrane</keyword>